<feature type="transmembrane region" description="Helical" evidence="1">
    <location>
        <begin position="20"/>
        <end position="46"/>
    </location>
</feature>
<feature type="transmembrane region" description="Helical" evidence="1">
    <location>
        <begin position="188"/>
        <end position="209"/>
    </location>
</feature>
<feature type="transmembrane region" description="Helical" evidence="1">
    <location>
        <begin position="99"/>
        <end position="120"/>
    </location>
</feature>
<accession>I2Q6A1</accession>
<dbReference type="OrthoDB" id="198456at2"/>
<keyword evidence="1" id="KW-1133">Transmembrane helix</keyword>
<dbReference type="STRING" id="596152.DesU5LDRAFT_3688"/>
<sequence>MEERRVTVTFSGGAAASLGYTALVGFLSLLLVPAAWGVGAFIAWWTGRLDFADGTRAVFEGRPGRVWPLFTALVFLALLPGVVAAVASHGGRATGLQMVLALALLPLIAALKLPLYRWIIEHIRLTPGGTPRFTGGYPAYLGWAAALALSFFTIIGWPFVAVAMVRWFCRHVQGDGYEVAFAGTGLGLLWRGFVWVVGMVLVLPIPWVLRSMYGWLAGNLQLVRHDMQGEFGSFPA</sequence>
<dbReference type="HOGENOM" id="CLU_1173922_0_0_7"/>
<evidence type="ECO:0000313" key="2">
    <source>
        <dbReference type="EMBL" id="EIG55307.1"/>
    </source>
</evidence>
<keyword evidence="1" id="KW-0812">Transmembrane</keyword>
<dbReference type="EMBL" id="JH600068">
    <property type="protein sequence ID" value="EIG55307.1"/>
    <property type="molecule type" value="Genomic_DNA"/>
</dbReference>
<keyword evidence="1" id="KW-0472">Membrane</keyword>
<reference evidence="2" key="1">
    <citation type="submission" date="2011-11" db="EMBL/GenBank/DDBJ databases">
        <title>Improved High-Quality Draft sequence of Desulfovibrio sp. U5L.</title>
        <authorList>
            <consortium name="US DOE Joint Genome Institute"/>
            <person name="Lucas S."/>
            <person name="Han J."/>
            <person name="Lapidus A."/>
            <person name="Cheng J.-F."/>
            <person name="Goodwin L."/>
            <person name="Pitluck S."/>
            <person name="Peters L."/>
            <person name="Ovchinnikova G."/>
            <person name="Held B."/>
            <person name="Detter J.C."/>
            <person name="Han C."/>
            <person name="Tapia R."/>
            <person name="Land M."/>
            <person name="Hauser L."/>
            <person name="Kyrpides N."/>
            <person name="Ivanova N."/>
            <person name="Pagani I."/>
            <person name="Gabster J."/>
            <person name="Walker C."/>
            <person name="Stolyar S."/>
            <person name="Stahl D."/>
            <person name="Arkin A."/>
            <person name="Dehal P."/>
            <person name="Hazen T."/>
            <person name="Woyke T."/>
        </authorList>
    </citation>
    <scope>NUCLEOTIDE SEQUENCE [LARGE SCALE GENOMIC DNA]</scope>
    <source>
        <strain evidence="2">U5L</strain>
    </source>
</reference>
<evidence type="ECO:0000256" key="1">
    <source>
        <dbReference type="SAM" id="Phobius"/>
    </source>
</evidence>
<dbReference type="eggNOG" id="ENOG5033A46">
    <property type="taxonomic scope" value="Bacteria"/>
</dbReference>
<proteinExistence type="predicted"/>
<feature type="transmembrane region" description="Helical" evidence="1">
    <location>
        <begin position="66"/>
        <end position="87"/>
    </location>
</feature>
<organism evidence="2">
    <name type="scientific">Desulfovibrio sp. U5L</name>
    <dbReference type="NCBI Taxonomy" id="596152"/>
    <lineage>
        <taxon>Bacteria</taxon>
        <taxon>Pseudomonadati</taxon>
        <taxon>Thermodesulfobacteriota</taxon>
        <taxon>Desulfovibrionia</taxon>
        <taxon>Desulfovibrionales</taxon>
        <taxon>Desulfovibrionaceae</taxon>
        <taxon>Desulfovibrio</taxon>
    </lineage>
</organism>
<gene>
    <name evidence="2" type="ORF">DesU5LDRAFT_3688</name>
</gene>
<feature type="transmembrane region" description="Helical" evidence="1">
    <location>
        <begin position="140"/>
        <end position="168"/>
    </location>
</feature>
<name>I2Q6A1_9BACT</name>
<protein>
    <submittedName>
        <fullName evidence="2">Uncharacterized protein</fullName>
    </submittedName>
</protein>
<dbReference type="AlphaFoldDB" id="I2Q6A1"/>